<keyword evidence="2" id="KW-1185">Reference proteome</keyword>
<dbReference type="AlphaFoldDB" id="A0AAJ4XG12"/>
<dbReference type="Proteomes" id="UP001294444">
    <property type="component" value="Unassembled WGS sequence"/>
</dbReference>
<reference evidence="1" key="1">
    <citation type="submission" date="2023-10" db="EMBL/GenBank/DDBJ databases">
        <authorList>
            <person name="Guldener U."/>
        </authorList>
    </citation>
    <scope>NUCLEOTIDE SEQUENCE</scope>
    <source>
        <strain evidence="1">Mp4</strain>
    </source>
</reference>
<organism evidence="1 2">
    <name type="scientific">Melanopsichium pennsylvanicum</name>
    <dbReference type="NCBI Taxonomy" id="63383"/>
    <lineage>
        <taxon>Eukaryota</taxon>
        <taxon>Fungi</taxon>
        <taxon>Dikarya</taxon>
        <taxon>Basidiomycota</taxon>
        <taxon>Ustilaginomycotina</taxon>
        <taxon>Ustilaginomycetes</taxon>
        <taxon>Ustilaginales</taxon>
        <taxon>Ustilaginaceae</taxon>
        <taxon>Melanopsichium</taxon>
    </lineage>
</organism>
<comment type="caution">
    <text evidence="1">The sequence shown here is derived from an EMBL/GenBank/DDBJ whole genome shotgun (WGS) entry which is preliminary data.</text>
</comment>
<evidence type="ECO:0000313" key="2">
    <source>
        <dbReference type="Proteomes" id="UP001294444"/>
    </source>
</evidence>
<evidence type="ECO:0000313" key="1">
    <source>
        <dbReference type="EMBL" id="SNX81667.1"/>
    </source>
</evidence>
<accession>A0AAJ4XG12</accession>
<dbReference type="EMBL" id="OAPG01000001">
    <property type="protein sequence ID" value="SNX81667.1"/>
    <property type="molecule type" value="Genomic_DNA"/>
</dbReference>
<proteinExistence type="predicted"/>
<gene>
    <name evidence="1" type="ORF">MEPE_00372</name>
</gene>
<sequence length="107" mass="11539">MTLIWCSADYGGRRRNGQDRKGRSDSLIEASDLTVISRLSGCEIHTAEVSPVSVAGSQAEKGQAFGHQFNGSELPTLVEEKATSLSPCCQGTKKNTRRFGNSEGLTY</sequence>
<protein>
    <submittedName>
        <fullName evidence="1">Uncharacterized protein</fullName>
    </submittedName>
</protein>
<name>A0AAJ4XG12_9BASI</name>